<name>A0AAQ3UMG6_PASNO</name>
<dbReference type="AlphaFoldDB" id="A0AAQ3UMG6"/>
<reference evidence="1 2" key="1">
    <citation type="submission" date="2024-02" db="EMBL/GenBank/DDBJ databases">
        <title>High-quality chromosome-scale genome assembly of Pensacola bahiagrass (Paspalum notatum Flugge var. saurae).</title>
        <authorList>
            <person name="Vega J.M."/>
            <person name="Podio M."/>
            <person name="Orjuela J."/>
            <person name="Siena L.A."/>
            <person name="Pessino S.C."/>
            <person name="Combes M.C."/>
            <person name="Mariac C."/>
            <person name="Albertini E."/>
            <person name="Pupilli F."/>
            <person name="Ortiz J.P.A."/>
            <person name="Leblanc O."/>
        </authorList>
    </citation>
    <scope>NUCLEOTIDE SEQUENCE [LARGE SCALE GENOMIC DNA]</scope>
    <source>
        <strain evidence="1">R1</strain>
        <tissue evidence="1">Leaf</tissue>
    </source>
</reference>
<accession>A0AAQ3UMG6</accession>
<dbReference type="Proteomes" id="UP001341281">
    <property type="component" value="Chromosome 09"/>
</dbReference>
<evidence type="ECO:0000313" key="2">
    <source>
        <dbReference type="Proteomes" id="UP001341281"/>
    </source>
</evidence>
<evidence type="ECO:0000313" key="1">
    <source>
        <dbReference type="EMBL" id="WVZ94058.1"/>
    </source>
</evidence>
<protein>
    <submittedName>
        <fullName evidence="1">Uncharacterized protein</fullName>
    </submittedName>
</protein>
<gene>
    <name evidence="1" type="ORF">U9M48_040000</name>
</gene>
<organism evidence="1 2">
    <name type="scientific">Paspalum notatum var. saurae</name>
    <dbReference type="NCBI Taxonomy" id="547442"/>
    <lineage>
        <taxon>Eukaryota</taxon>
        <taxon>Viridiplantae</taxon>
        <taxon>Streptophyta</taxon>
        <taxon>Embryophyta</taxon>
        <taxon>Tracheophyta</taxon>
        <taxon>Spermatophyta</taxon>
        <taxon>Magnoliopsida</taxon>
        <taxon>Liliopsida</taxon>
        <taxon>Poales</taxon>
        <taxon>Poaceae</taxon>
        <taxon>PACMAD clade</taxon>
        <taxon>Panicoideae</taxon>
        <taxon>Andropogonodae</taxon>
        <taxon>Paspaleae</taxon>
        <taxon>Paspalinae</taxon>
        <taxon>Paspalum</taxon>
    </lineage>
</organism>
<proteinExistence type="predicted"/>
<keyword evidence="2" id="KW-1185">Reference proteome</keyword>
<sequence length="228" mass="23758">MGIEPYGKCDGWKVIGQKSANAASEEPSSLIASMAFSLATASLSLSSFPSSVSITSLTWASTSSAMTNSLYPSISTAILISSTMNTLFMLCSAYSGQHIIGSPDMMASSVEFQPQCVTNAATALCCSTSDCGAQFLSTMPLLLVLSKNPAGSSRSKSGSGNWLCSSSGLRTAHRKRWPEVSKPRAISCSCEAEKAPLLPKQRNTTLLLGCASSHARHSCGLSSVPLSP</sequence>
<dbReference type="EMBL" id="CP144753">
    <property type="protein sequence ID" value="WVZ94058.1"/>
    <property type="molecule type" value="Genomic_DNA"/>
</dbReference>